<dbReference type="PANTHER" id="PTHR11803">
    <property type="entry name" value="2-IMINOBUTANOATE/2-IMINOPROPANOATE DEAMINASE RIDA"/>
    <property type="match status" value="1"/>
</dbReference>
<dbReference type="GO" id="GO:0019239">
    <property type="term" value="F:deaminase activity"/>
    <property type="evidence" value="ECO:0007669"/>
    <property type="project" value="TreeGrafter"/>
</dbReference>
<dbReference type="Gene3D" id="3.30.1330.40">
    <property type="entry name" value="RutC-like"/>
    <property type="match status" value="1"/>
</dbReference>
<dbReference type="InterPro" id="IPR006056">
    <property type="entry name" value="RidA"/>
</dbReference>
<organism evidence="2 3">
    <name type="scientific">Cyclobacterium amurskyense</name>
    <dbReference type="NCBI Taxonomy" id="320787"/>
    <lineage>
        <taxon>Bacteria</taxon>
        <taxon>Pseudomonadati</taxon>
        <taxon>Bacteroidota</taxon>
        <taxon>Cytophagia</taxon>
        <taxon>Cytophagales</taxon>
        <taxon>Cyclobacteriaceae</taxon>
        <taxon>Cyclobacterium</taxon>
    </lineage>
</organism>
<dbReference type="PANTHER" id="PTHR11803:SF58">
    <property type="entry name" value="PROTEIN HMF1-RELATED"/>
    <property type="match status" value="1"/>
</dbReference>
<name>A0A0H4P8S4_9BACT</name>
<dbReference type="InterPro" id="IPR006175">
    <property type="entry name" value="YjgF/YER057c/UK114"/>
</dbReference>
<dbReference type="Pfam" id="PF01042">
    <property type="entry name" value="Ribonuc_L-PSP"/>
    <property type="match status" value="1"/>
</dbReference>
<sequence length="147" mass="16407">MVDGLPGNKIFKQLKKIKMKKIVHPKRDLSFDTGAYSDAILTDGFLFVSGQASVDFETSEFKLGTIEEETQRTLENIKAIIEAAGGTMDNVVKCTVHLSDISEFDRYNKVYASFFKNTKPARITVQSVLAENLKVEIDCIAKIPTLK</sequence>
<dbReference type="EMBL" id="CP012040">
    <property type="protein sequence ID" value="AKP49520.1"/>
    <property type="molecule type" value="Genomic_DNA"/>
</dbReference>
<dbReference type="PATRIC" id="fig|320787.5.peg.35"/>
<reference evidence="2 3" key="1">
    <citation type="submission" date="2015-07" db="EMBL/GenBank/DDBJ databases">
        <authorList>
            <person name="Kim K.M."/>
        </authorList>
    </citation>
    <scope>NUCLEOTIDE SEQUENCE [LARGE SCALE GENOMIC DNA]</scope>
    <source>
        <strain evidence="2 3">KCTC 12363</strain>
    </source>
</reference>
<dbReference type="KEGG" id="camu:CA2015_0032"/>
<dbReference type="CDD" id="cd00448">
    <property type="entry name" value="YjgF_YER057c_UK114_family"/>
    <property type="match status" value="1"/>
</dbReference>
<dbReference type="GO" id="GO:0005829">
    <property type="term" value="C:cytosol"/>
    <property type="evidence" value="ECO:0007669"/>
    <property type="project" value="TreeGrafter"/>
</dbReference>
<keyword evidence="3" id="KW-1185">Reference proteome</keyword>
<gene>
    <name evidence="2" type="ORF">CA2015_0032</name>
</gene>
<dbReference type="NCBIfam" id="TIGR00004">
    <property type="entry name" value="Rid family detoxifying hydrolase"/>
    <property type="match status" value="1"/>
</dbReference>
<evidence type="ECO:0000313" key="2">
    <source>
        <dbReference type="EMBL" id="AKP49520.1"/>
    </source>
</evidence>
<evidence type="ECO:0000313" key="3">
    <source>
        <dbReference type="Proteomes" id="UP000036520"/>
    </source>
</evidence>
<dbReference type="AlphaFoldDB" id="A0A0H4P8S4"/>
<dbReference type="Proteomes" id="UP000036520">
    <property type="component" value="Chromosome"/>
</dbReference>
<protein>
    <submittedName>
        <fullName evidence="2">Endoribonuclease L-PSP</fullName>
    </submittedName>
</protein>
<evidence type="ECO:0000256" key="1">
    <source>
        <dbReference type="ARBA" id="ARBA00010552"/>
    </source>
</evidence>
<proteinExistence type="inferred from homology"/>
<accession>A0A0H4P8S4</accession>
<dbReference type="InterPro" id="IPR035959">
    <property type="entry name" value="RutC-like_sf"/>
</dbReference>
<dbReference type="FunFam" id="3.30.1330.40:FF:000001">
    <property type="entry name" value="L-PSP family endoribonuclease"/>
    <property type="match status" value="1"/>
</dbReference>
<dbReference type="STRING" id="320787.CA2015_0032"/>
<dbReference type="SUPFAM" id="SSF55298">
    <property type="entry name" value="YjgF-like"/>
    <property type="match status" value="1"/>
</dbReference>
<comment type="similarity">
    <text evidence="1">Belongs to the RutC family.</text>
</comment>